<reference evidence="1" key="1">
    <citation type="journal article" date="2019" name="MBio">
        <title>Virus Genomes from Deep Sea Sediments Expand the Ocean Megavirome and Support Independent Origins of Viral Gigantism.</title>
        <authorList>
            <person name="Backstrom D."/>
            <person name="Yutin N."/>
            <person name="Jorgensen S.L."/>
            <person name="Dharamshi J."/>
            <person name="Homa F."/>
            <person name="Zaremba-Niedwiedzka K."/>
            <person name="Spang A."/>
            <person name="Wolf Y.I."/>
            <person name="Koonin E.V."/>
            <person name="Ettema T.J."/>
        </authorList>
    </citation>
    <scope>NUCLEOTIDE SEQUENCE</scope>
</reference>
<organism evidence="1">
    <name type="scientific">Marseillevirus LCMAC101</name>
    <dbReference type="NCBI Taxonomy" id="2506602"/>
    <lineage>
        <taxon>Viruses</taxon>
        <taxon>Varidnaviria</taxon>
        <taxon>Bamfordvirae</taxon>
        <taxon>Nucleocytoviricota</taxon>
        <taxon>Megaviricetes</taxon>
        <taxon>Pimascovirales</taxon>
        <taxon>Pimascovirales incertae sedis</taxon>
        <taxon>Marseilleviridae</taxon>
    </lineage>
</organism>
<evidence type="ECO:0000313" key="1">
    <source>
        <dbReference type="EMBL" id="QBK85515.1"/>
    </source>
</evidence>
<accession>A0A481YS07</accession>
<gene>
    <name evidence="1" type="ORF">LCMAC101_01020</name>
</gene>
<dbReference type="EMBL" id="MK500327">
    <property type="protein sequence ID" value="QBK85515.1"/>
    <property type="molecule type" value="Genomic_DNA"/>
</dbReference>
<name>A0A481YS07_9VIRU</name>
<sequence length="132" mass="15023">MEIELIDSDTPPRIYYYRIYWHCEKHEKSYKSIFHSSLPLPIDKNLCGVSPDITKLIGGHPNDLSQKLPCQTDDDLCDISPIGHSCHYSENNDSYYSITGGPVIPLERLHHLRTIDKEGYLIGQGLNVKPAK</sequence>
<proteinExistence type="predicted"/>
<protein>
    <submittedName>
        <fullName evidence="1">Uncharacterized protein</fullName>
    </submittedName>
</protein>